<feature type="domain" description="NmrA-like" evidence="3">
    <location>
        <begin position="39"/>
        <end position="234"/>
    </location>
</feature>
<evidence type="ECO:0000256" key="2">
    <source>
        <dbReference type="ARBA" id="ARBA00022857"/>
    </source>
</evidence>
<dbReference type="Proteomes" id="UP001185863">
    <property type="component" value="Unassembled WGS sequence"/>
</dbReference>
<dbReference type="PANTHER" id="PTHR42748">
    <property type="entry name" value="NITROGEN METABOLITE REPRESSION PROTEIN NMRA FAMILY MEMBER"/>
    <property type="match status" value="1"/>
</dbReference>
<sequence length="287" mass="31398">MWKRRSRFGHWYEIPRRRRLRRWPSGGCSSSKDPSSKGQAIRSALAGADGVFSMQMPPNPSDREDLESEARVARILMDAAAAAGVETVVHTSVARAGDHEQFTGWSEGRWWEPYWINKAAANDAVRAAAVEHRVILEPAMMMENLLPSKEFMFPGLSRRGELVSAMDPDTRMDYISAADAGRFAVAAFLDCARFAGHEIDLASDSLTLAEVADTIAGVTGASVRARHASAEEALAAGAFHGAVSSQRWQTDEGYQVDLRKAASWGVEPCRFADRATAHRFDFVVGAA</sequence>
<proteinExistence type="inferred from homology"/>
<dbReference type="Gene3D" id="3.40.50.720">
    <property type="entry name" value="NAD(P)-binding Rossmann-like Domain"/>
    <property type="match status" value="1"/>
</dbReference>
<organism evidence="4 5">
    <name type="scientific">Rhodococcus oxybenzonivorans</name>
    <dbReference type="NCBI Taxonomy" id="1990687"/>
    <lineage>
        <taxon>Bacteria</taxon>
        <taxon>Bacillati</taxon>
        <taxon>Actinomycetota</taxon>
        <taxon>Actinomycetes</taxon>
        <taxon>Mycobacteriales</taxon>
        <taxon>Nocardiaceae</taxon>
        <taxon>Rhodococcus</taxon>
    </lineage>
</organism>
<dbReference type="SUPFAM" id="SSF51735">
    <property type="entry name" value="NAD(P)-binding Rossmann-fold domains"/>
    <property type="match status" value="1"/>
</dbReference>
<evidence type="ECO:0000313" key="4">
    <source>
        <dbReference type="EMBL" id="MDV7264208.1"/>
    </source>
</evidence>
<dbReference type="InterPro" id="IPR051164">
    <property type="entry name" value="NmrA-like_oxidored"/>
</dbReference>
<dbReference type="InterPro" id="IPR036291">
    <property type="entry name" value="NAD(P)-bd_dom_sf"/>
</dbReference>
<dbReference type="InterPro" id="IPR008030">
    <property type="entry name" value="NmrA-like"/>
</dbReference>
<evidence type="ECO:0000313" key="5">
    <source>
        <dbReference type="Proteomes" id="UP001185863"/>
    </source>
</evidence>
<accession>A0AAE4UWF3</accession>
<evidence type="ECO:0000259" key="3">
    <source>
        <dbReference type="Pfam" id="PF05368"/>
    </source>
</evidence>
<gene>
    <name evidence="4" type="ORF">R4315_06560</name>
</gene>
<comment type="similarity">
    <text evidence="1">Belongs to the NmrA-type oxidoreductase family.</text>
</comment>
<dbReference type="EMBL" id="JAWLUP010000008">
    <property type="protein sequence ID" value="MDV7264208.1"/>
    <property type="molecule type" value="Genomic_DNA"/>
</dbReference>
<dbReference type="Pfam" id="PF05368">
    <property type="entry name" value="NmrA"/>
    <property type="match status" value="1"/>
</dbReference>
<protein>
    <submittedName>
        <fullName evidence="4">NmrA family NAD(P)-binding protein</fullName>
    </submittedName>
</protein>
<dbReference type="AlphaFoldDB" id="A0AAE4UWF3"/>
<dbReference type="PANTHER" id="PTHR42748:SF7">
    <property type="entry name" value="NMRA LIKE REDOX SENSOR 1-RELATED"/>
    <property type="match status" value="1"/>
</dbReference>
<evidence type="ECO:0000256" key="1">
    <source>
        <dbReference type="ARBA" id="ARBA00006328"/>
    </source>
</evidence>
<name>A0AAE4UWF3_9NOCA</name>
<comment type="caution">
    <text evidence="4">The sequence shown here is derived from an EMBL/GenBank/DDBJ whole genome shotgun (WGS) entry which is preliminary data.</text>
</comment>
<reference evidence="4" key="1">
    <citation type="submission" date="2023-10" db="EMBL/GenBank/DDBJ databases">
        <title>Development of a sustainable strategy for remediation of hydrocarbon-contaminated territories based on the waste exchange concept.</title>
        <authorList>
            <person name="Krivoruchko A."/>
        </authorList>
    </citation>
    <scope>NUCLEOTIDE SEQUENCE</scope>
    <source>
        <strain evidence="4">IEGM 68</strain>
    </source>
</reference>
<keyword evidence="2" id="KW-0521">NADP</keyword>